<dbReference type="Proteomes" id="UP000190166">
    <property type="component" value="Unassembled WGS sequence"/>
</dbReference>
<evidence type="ECO:0000313" key="3">
    <source>
        <dbReference type="Proteomes" id="UP000190166"/>
    </source>
</evidence>
<keyword evidence="1" id="KW-1133">Transmembrane helix</keyword>
<dbReference type="EMBL" id="FUZZ01000001">
    <property type="protein sequence ID" value="SKC99572.1"/>
    <property type="molecule type" value="Genomic_DNA"/>
</dbReference>
<evidence type="ECO:0000313" key="2">
    <source>
        <dbReference type="EMBL" id="SKC99572.1"/>
    </source>
</evidence>
<evidence type="ECO:0000256" key="1">
    <source>
        <dbReference type="SAM" id="Phobius"/>
    </source>
</evidence>
<gene>
    <name evidence="2" type="ORF">SAMN05660461_1525</name>
</gene>
<name>A0A1T5NGQ9_9BACT</name>
<keyword evidence="1" id="KW-0812">Transmembrane</keyword>
<keyword evidence="3" id="KW-1185">Reference proteome</keyword>
<organism evidence="2 3">
    <name type="scientific">Chitinophaga ginsengisegetis</name>
    <dbReference type="NCBI Taxonomy" id="393003"/>
    <lineage>
        <taxon>Bacteria</taxon>
        <taxon>Pseudomonadati</taxon>
        <taxon>Bacteroidota</taxon>
        <taxon>Chitinophagia</taxon>
        <taxon>Chitinophagales</taxon>
        <taxon>Chitinophagaceae</taxon>
        <taxon>Chitinophaga</taxon>
    </lineage>
</organism>
<protein>
    <recommendedName>
        <fullName evidence="4">DUF3137 domain-containing protein</fullName>
    </recommendedName>
</protein>
<accession>A0A1T5NGQ9</accession>
<feature type="transmembrane region" description="Helical" evidence="1">
    <location>
        <begin position="68"/>
        <end position="88"/>
    </location>
</feature>
<sequence>MKTLEEFNAFLDQQLGDEVESLEQQRITGRNWVRRMWVASLVPFAIFVFFMVRFSLQPASGNEGNRTFIIVALVLLVTLGGYVTRYFMMKRGGVNEATDYRPDFKNRIVKPLISFLHPDYHYQPLNHASYEEFTESGLFEKKAYQMTGNDQVYGKLGEMNFQFCDLTVTHMPVVTVRGQGPDTVFCGSYFIAQFPRYFSTPVYVLSRNNNAAGDGYIQTWHLGKKVLPADAAFNKLFMVYAPDDAAAQQLLTPALMERIVALHERTAAKLFISFYNNRVYVGIDHGTDYFETTLNKSLHNRQMLNNFYLDFMSMLQLAEDLKSNLPIWTSRSFSPS</sequence>
<dbReference type="Pfam" id="PF11335">
    <property type="entry name" value="DUF3137"/>
    <property type="match status" value="1"/>
</dbReference>
<dbReference type="AlphaFoldDB" id="A0A1T5NGQ9"/>
<evidence type="ECO:0008006" key="4">
    <source>
        <dbReference type="Google" id="ProtNLM"/>
    </source>
</evidence>
<dbReference type="RefSeq" id="WP_079468783.1">
    <property type="nucleotide sequence ID" value="NZ_FUZZ01000001.1"/>
</dbReference>
<proteinExistence type="predicted"/>
<feature type="transmembrane region" description="Helical" evidence="1">
    <location>
        <begin position="36"/>
        <end position="56"/>
    </location>
</feature>
<dbReference type="InterPro" id="IPR021484">
    <property type="entry name" value="DUF3137"/>
</dbReference>
<dbReference type="STRING" id="393003.SAMN05660461_1525"/>
<reference evidence="2 3" key="1">
    <citation type="submission" date="2017-02" db="EMBL/GenBank/DDBJ databases">
        <authorList>
            <person name="Peterson S.W."/>
        </authorList>
    </citation>
    <scope>NUCLEOTIDE SEQUENCE [LARGE SCALE GENOMIC DNA]</scope>
    <source>
        <strain evidence="2 3">DSM 18108</strain>
    </source>
</reference>
<keyword evidence="1" id="KW-0472">Membrane</keyword>